<gene>
    <name evidence="2" type="ORF">NG665_01015</name>
</gene>
<reference evidence="2" key="1">
    <citation type="submission" date="2022-06" db="EMBL/GenBank/DDBJ databases">
        <title>Complete Genome Sequence of Arcanobacterium pinnipediorum strain DSM 28752 isolated from a harbour seal.</title>
        <authorList>
            <person name="Borowiak M."/>
            <person name="Kreitlow A."/>
            <person name="Alssahen M."/>
            <person name="Malorny B."/>
            <person name="Laemmler C."/>
            <person name="Prenger-Berninghoff E."/>
            <person name="Siebert U."/>
            <person name="Ploetz M."/>
            <person name="Abdulmawjood A."/>
        </authorList>
    </citation>
    <scope>NUCLEOTIDE SEQUENCE</scope>
    <source>
        <strain evidence="2">DSM 28752</strain>
    </source>
</reference>
<name>A0ABY5AJI6_9ACTO</name>
<organism evidence="2 3">
    <name type="scientific">Arcanobacterium pinnipediorum</name>
    <dbReference type="NCBI Taxonomy" id="1503041"/>
    <lineage>
        <taxon>Bacteria</taxon>
        <taxon>Bacillati</taxon>
        <taxon>Actinomycetota</taxon>
        <taxon>Actinomycetes</taxon>
        <taxon>Actinomycetales</taxon>
        <taxon>Actinomycetaceae</taxon>
        <taxon>Arcanobacterium</taxon>
    </lineage>
</organism>
<feature type="region of interest" description="Disordered" evidence="1">
    <location>
        <begin position="431"/>
        <end position="454"/>
    </location>
</feature>
<keyword evidence="3" id="KW-1185">Reference proteome</keyword>
<sequence>MAVFALNNGRLEDAPRYVGDSQRISSQLLRAISSQTLALINRQLFPVGNVTNEHSGEPHQSLIALDSAKRVVTIEVINTLDSEALSQAIQRSGKFSTLNRQQLLHIYPGTEQDFAHHWSLFVEGTAPMSTTAPRIYIFCLHIDHDAREALSALDVEVKLIVPHQGNDSTLVEVTDIDAYAPFLLSAPQAPWMIGSGDVSQPTPYHSELDAGLDTNPGNGNTPVAQMEEPTTELVDQSLWDIKGWVEHPEIPHLPSHAASPRRSRHDISVTGYDKRAQLTMFDDDEPAVSDAQPASAEPSSQRQDSAIKLAQLTEPPRRRSRRAKLAHEAAPQTSSGALTPKQSGLLDETGETTQTASLRPDSDAVLYQQLLDRAKRAEQRLWDKSAPKHSVDPIIFSEEQSASEAERAVAQAAAHDQIQLAEWIKQQRLAGLDPQTSNHTQQHLRRSRRARKDQ</sequence>
<dbReference type="EMBL" id="CP099547">
    <property type="protein sequence ID" value="USR79606.1"/>
    <property type="molecule type" value="Genomic_DNA"/>
</dbReference>
<feature type="region of interest" description="Disordered" evidence="1">
    <location>
        <begin position="194"/>
        <end position="230"/>
    </location>
</feature>
<protein>
    <submittedName>
        <fullName evidence="2">Uncharacterized protein</fullName>
    </submittedName>
</protein>
<dbReference type="RefSeq" id="WP_252673473.1">
    <property type="nucleotide sequence ID" value="NZ_CP099547.1"/>
</dbReference>
<feature type="compositionally biased region" description="Basic residues" evidence="1">
    <location>
        <begin position="442"/>
        <end position="454"/>
    </location>
</feature>
<evidence type="ECO:0000256" key="1">
    <source>
        <dbReference type="SAM" id="MobiDB-lite"/>
    </source>
</evidence>
<feature type="region of interest" description="Disordered" evidence="1">
    <location>
        <begin position="285"/>
        <end position="361"/>
    </location>
</feature>
<evidence type="ECO:0000313" key="3">
    <source>
        <dbReference type="Proteomes" id="UP001056109"/>
    </source>
</evidence>
<feature type="compositionally biased region" description="Polar residues" evidence="1">
    <location>
        <begin position="331"/>
        <end position="342"/>
    </location>
</feature>
<evidence type="ECO:0000313" key="2">
    <source>
        <dbReference type="EMBL" id="USR79606.1"/>
    </source>
</evidence>
<accession>A0ABY5AJI6</accession>
<dbReference type="Proteomes" id="UP001056109">
    <property type="component" value="Chromosome"/>
</dbReference>
<proteinExistence type="predicted"/>